<dbReference type="HAMAP" id="MF_03037">
    <property type="entry name" value="ciao1"/>
    <property type="match status" value="1"/>
</dbReference>
<dbReference type="InterPro" id="IPR036322">
    <property type="entry name" value="WD40_repeat_dom_sf"/>
</dbReference>
<evidence type="ECO:0000256" key="2">
    <source>
        <dbReference type="ARBA" id="ARBA00022737"/>
    </source>
</evidence>
<dbReference type="InterPro" id="IPR019775">
    <property type="entry name" value="WD40_repeat_CS"/>
</dbReference>
<dbReference type="FunFam" id="2.130.10.10:FF:000136">
    <property type="entry name" value="Probable cytosolic iron-sulfur protein assembly protein CIAO1"/>
    <property type="match status" value="1"/>
</dbReference>
<evidence type="ECO:0000256" key="3">
    <source>
        <dbReference type="ARBA" id="ARBA00060126"/>
    </source>
</evidence>
<dbReference type="PANTHER" id="PTHR19920">
    <property type="entry name" value="WD40 PROTEIN CIAO1"/>
    <property type="match status" value="1"/>
</dbReference>
<keyword evidence="2" id="KW-0677">Repeat</keyword>
<dbReference type="InterPro" id="IPR020472">
    <property type="entry name" value="WD40_PAC1"/>
</dbReference>
<keyword evidence="7" id="KW-1185">Reference proteome</keyword>
<feature type="repeat" description="WD" evidence="5">
    <location>
        <begin position="325"/>
        <end position="362"/>
    </location>
</feature>
<reference evidence="6" key="1">
    <citation type="submission" date="2023-08" db="EMBL/GenBank/DDBJ databases">
        <authorList>
            <person name="Alioto T."/>
            <person name="Alioto T."/>
            <person name="Gomez Garrido J."/>
        </authorList>
    </citation>
    <scope>NUCLEOTIDE SEQUENCE</scope>
</reference>
<dbReference type="PRINTS" id="PR00320">
    <property type="entry name" value="GPROTEINBRPT"/>
</dbReference>
<comment type="function">
    <text evidence="3">Key component of the cytosolic iron-sulfur protein assembly (CIA) complex, a multiprotein complex that mediates the incorporation of iron-sulfur cluster into extramitochondrial Fe/S proteins. As a CIA complex component, interacts specifically with CIAO2A or CIAO2B and MMS19 to assist different branches of iron-sulfur protein assembly, depending of its interactors. The complex CIAO1:CIAO2B:MMS19 binds to and facilitates the assembly of most cytosolic-nuclear Fe/S proteins. CIAO1:CIAO2A specifically matures ACO1 and stabilizes IREB2. Seems to specifically modulate the transactivation activity of WT1. As part of the mitotic spindle-associated MMXD complex it may play a role in chromosome segregation.</text>
</comment>
<evidence type="ECO:0000256" key="5">
    <source>
        <dbReference type="PROSITE-ProRule" id="PRU00221"/>
    </source>
</evidence>
<dbReference type="InterPro" id="IPR001680">
    <property type="entry name" value="WD40_rpt"/>
</dbReference>
<sequence length="362" mass="41067">MIHMTIDLSHMTKQDESYNFFEQVAINMSVLMQETTSLSGHEEQVWCVAWDPDGRLLASSGSDKCIRIWGLEGERWVCKSILTDGHTRTIRCVAWSPCGNYIASASFDATCGIWSRKNGEFELLATLEGHENEVKCVAWSHNGNFLASCSRDKSVWIWEVTQDEDYECASVMNCHNQDVKHVTWHPFQDIVVSSSYDDTIKFIKESTDDWQVSVSLDCHQSTVWMSCFDKTGDRLVSCSDDKTIRIWQCYQSDNKLGLPTNDDGYAWKCVCTLSGYHSRTIYSVDWCHLTGDIVTSCGDDCIRVFREEPNSDKDQPSFTLISVVKSAHLQDVNCVSWNPKIPGLLASCSDDGLIKLWNLPQE</sequence>
<evidence type="ECO:0000313" key="6">
    <source>
        <dbReference type="EMBL" id="CAI9721301.1"/>
    </source>
</evidence>
<evidence type="ECO:0000256" key="4">
    <source>
        <dbReference type="HAMAP-Rule" id="MF_03037"/>
    </source>
</evidence>
<organism evidence="6 7">
    <name type="scientific">Octopus vulgaris</name>
    <name type="common">Common octopus</name>
    <dbReference type="NCBI Taxonomy" id="6645"/>
    <lineage>
        <taxon>Eukaryota</taxon>
        <taxon>Metazoa</taxon>
        <taxon>Spiralia</taxon>
        <taxon>Lophotrochozoa</taxon>
        <taxon>Mollusca</taxon>
        <taxon>Cephalopoda</taxon>
        <taxon>Coleoidea</taxon>
        <taxon>Octopodiformes</taxon>
        <taxon>Octopoda</taxon>
        <taxon>Incirrata</taxon>
        <taxon>Octopodidae</taxon>
        <taxon>Octopus</taxon>
    </lineage>
</organism>
<feature type="repeat" description="WD" evidence="5">
    <location>
        <begin position="38"/>
        <end position="72"/>
    </location>
</feature>
<evidence type="ECO:0000256" key="1">
    <source>
        <dbReference type="ARBA" id="ARBA00022574"/>
    </source>
</evidence>
<dbReference type="PROSITE" id="PS50082">
    <property type="entry name" value="WD_REPEATS_2"/>
    <property type="match status" value="5"/>
</dbReference>
<comment type="function">
    <text evidence="4">Essential component of the cytosolic iron-sulfur (Fe/S) protein assembly machinery. Required for the maturation of extramitochondrial Fe/S proteins.</text>
</comment>
<dbReference type="PROSITE" id="PS50294">
    <property type="entry name" value="WD_REPEATS_REGION"/>
    <property type="match status" value="5"/>
</dbReference>
<comment type="similarity">
    <text evidence="4">Belongs to the WD repeat CIA1 family.</text>
</comment>
<dbReference type="InterPro" id="IPR015943">
    <property type="entry name" value="WD40/YVTN_repeat-like_dom_sf"/>
</dbReference>
<feature type="repeat" description="WD" evidence="5">
    <location>
        <begin position="216"/>
        <end position="248"/>
    </location>
</feature>
<evidence type="ECO:0000313" key="7">
    <source>
        <dbReference type="Proteomes" id="UP001162480"/>
    </source>
</evidence>
<dbReference type="SUPFAM" id="SSF50978">
    <property type="entry name" value="WD40 repeat-like"/>
    <property type="match status" value="1"/>
</dbReference>
<protein>
    <recommendedName>
        <fullName evidence="4">Probable cytosolic iron-sulfur protein assembly protein CIAO1 homolog</fullName>
    </recommendedName>
</protein>
<dbReference type="CDD" id="cd00200">
    <property type="entry name" value="WD40"/>
    <property type="match status" value="1"/>
</dbReference>
<dbReference type="Proteomes" id="UP001162480">
    <property type="component" value="Chromosome 4"/>
</dbReference>
<accession>A0AA36ATK7</accession>
<dbReference type="Pfam" id="PF00400">
    <property type="entry name" value="WD40"/>
    <property type="match status" value="7"/>
</dbReference>
<dbReference type="GO" id="GO:0016226">
    <property type="term" value="P:iron-sulfur cluster assembly"/>
    <property type="evidence" value="ECO:0007669"/>
    <property type="project" value="UniProtKB-UniRule"/>
</dbReference>
<dbReference type="PANTHER" id="PTHR19920:SF0">
    <property type="entry name" value="CYTOSOLIC IRON-SULFUR PROTEIN ASSEMBLY PROTEIN CIAO1-RELATED"/>
    <property type="match status" value="1"/>
</dbReference>
<dbReference type="PROSITE" id="PS00678">
    <property type="entry name" value="WD_REPEATS_1"/>
    <property type="match status" value="2"/>
</dbReference>
<dbReference type="EMBL" id="OX597817">
    <property type="protein sequence ID" value="CAI9721301.1"/>
    <property type="molecule type" value="Genomic_DNA"/>
</dbReference>
<name>A0AA36ATK7_OCTVU</name>
<dbReference type="GO" id="GO:0097361">
    <property type="term" value="C:cytosolic [4Fe-4S] assembly targeting complex"/>
    <property type="evidence" value="ECO:0007669"/>
    <property type="project" value="InterPro"/>
</dbReference>
<proteinExistence type="inferred from homology"/>
<dbReference type="SMART" id="SM00320">
    <property type="entry name" value="WD40"/>
    <property type="match status" value="7"/>
</dbReference>
<keyword evidence="1 5" id="KW-0853">WD repeat</keyword>
<feature type="repeat" description="WD" evidence="5">
    <location>
        <begin position="83"/>
        <end position="124"/>
    </location>
</feature>
<dbReference type="InterPro" id="IPR028608">
    <property type="entry name" value="CIAO1/Cia1"/>
</dbReference>
<gene>
    <name evidence="6" type="ORF">OCTVUL_1B006480</name>
</gene>
<dbReference type="AlphaFoldDB" id="A0AA36ATK7"/>
<dbReference type="Gene3D" id="2.130.10.10">
    <property type="entry name" value="YVTN repeat-like/Quinoprotein amine dehydrogenase"/>
    <property type="match status" value="1"/>
</dbReference>
<feature type="repeat" description="WD" evidence="5">
    <location>
        <begin position="127"/>
        <end position="168"/>
    </location>
</feature>